<organism evidence="3 4">
    <name type="scientific">Oceanobacillus jeddahense</name>
    <dbReference type="NCBI Taxonomy" id="1462527"/>
    <lineage>
        <taxon>Bacteria</taxon>
        <taxon>Bacillati</taxon>
        <taxon>Bacillota</taxon>
        <taxon>Bacilli</taxon>
        <taxon>Bacillales</taxon>
        <taxon>Bacillaceae</taxon>
        <taxon>Oceanobacillus</taxon>
    </lineage>
</organism>
<feature type="transmembrane region" description="Helical" evidence="1">
    <location>
        <begin position="20"/>
        <end position="48"/>
    </location>
</feature>
<keyword evidence="1" id="KW-0812">Transmembrane</keyword>
<accession>A0ABY5JS28</accession>
<gene>
    <name evidence="3" type="ORF">NP439_23860</name>
</gene>
<keyword evidence="4" id="KW-1185">Reference proteome</keyword>
<feature type="transmembrane region" description="Helical" evidence="1">
    <location>
        <begin position="389"/>
        <end position="407"/>
    </location>
</feature>
<dbReference type="Pfam" id="PF01970">
    <property type="entry name" value="TctA"/>
    <property type="match status" value="1"/>
</dbReference>
<protein>
    <submittedName>
        <fullName evidence="3">Tripartite tricarboxylate transporter permease</fullName>
    </submittedName>
</protein>
<evidence type="ECO:0000259" key="2">
    <source>
        <dbReference type="Pfam" id="PF01970"/>
    </source>
</evidence>
<dbReference type="RefSeq" id="WP_256708210.1">
    <property type="nucleotide sequence ID" value="NZ_CP101914.1"/>
</dbReference>
<feature type="transmembrane region" description="Helical" evidence="1">
    <location>
        <begin position="356"/>
        <end position="377"/>
    </location>
</feature>
<keyword evidence="1" id="KW-0472">Membrane</keyword>
<feature type="transmembrane region" description="Helical" evidence="1">
    <location>
        <begin position="321"/>
        <end position="344"/>
    </location>
</feature>
<dbReference type="PANTHER" id="PTHR35342">
    <property type="entry name" value="TRICARBOXYLIC TRANSPORT PROTEIN"/>
    <property type="match status" value="1"/>
</dbReference>
<sequence length="503" mass="52947">MSLELLNSVFSELFTVEVMLVLFLGVVGGIFIGALPGLSTLMAVALLIPVTFSMDPIPGLIMLTAVYTSSMFGGSIVAILLHTPGTPSSAATSLDGYPMTLKGQGAKAIGISAISSMLGGFFSAIVLLFLAPPLAGVSIMFSAPEYFLIAIFGLTIIGSLSAQSMVKGLMAGVFGLFIGTIGVDIFTGYNRFTFGFAELQGGLPLIPAMVGLFSISQVLIQIESIGKEQVKQKIAKVKGKVLPTFSELKKLLPNITRSSFIGTFVGILPGAGGDIASWVSYNEARRFSKNKDTFGKGNIEGVAAAETANNSVTGGSLIPTLTLGVPGSATTAVVLGGFMIHGLNPGNELFTTQANISYSIIFGFMLANILMGVFGLLGARYFAKVGDISFTFVAPVVVGLSVVGAYAVNNSMFDIWVMLIFGVIGYLSRKVGFHPAPIILGLILGPIAESGFRQSLTMSQGNLLSFYFSRPISVTIMVLIVGALLSPLIIKWMKNKYNKIEKD</sequence>
<proteinExistence type="predicted"/>
<feature type="transmembrane region" description="Helical" evidence="1">
    <location>
        <begin position="472"/>
        <end position="490"/>
    </location>
</feature>
<keyword evidence="1" id="KW-1133">Transmembrane helix</keyword>
<evidence type="ECO:0000313" key="4">
    <source>
        <dbReference type="Proteomes" id="UP001059773"/>
    </source>
</evidence>
<dbReference type="InterPro" id="IPR002823">
    <property type="entry name" value="DUF112_TM"/>
</dbReference>
<dbReference type="PANTHER" id="PTHR35342:SF5">
    <property type="entry name" value="TRICARBOXYLIC TRANSPORT PROTEIN"/>
    <property type="match status" value="1"/>
</dbReference>
<feature type="transmembrane region" description="Helical" evidence="1">
    <location>
        <begin position="60"/>
        <end position="81"/>
    </location>
</feature>
<feature type="transmembrane region" description="Helical" evidence="1">
    <location>
        <begin position="201"/>
        <end position="220"/>
    </location>
</feature>
<feature type="transmembrane region" description="Helical" evidence="1">
    <location>
        <begin position="108"/>
        <end position="131"/>
    </location>
</feature>
<feature type="domain" description="DUF112" evidence="2">
    <location>
        <begin position="19"/>
        <end position="440"/>
    </location>
</feature>
<reference evidence="3" key="1">
    <citation type="submission" date="2022-07" db="EMBL/GenBank/DDBJ databases">
        <title>FELIX.</title>
        <authorList>
            <person name="Wan K.H."/>
            <person name="Park S."/>
            <person name="Lawrence Q."/>
            <person name="Eichenberger J.P."/>
            <person name="Booth B.W."/>
            <person name="Piaggio A.J."/>
            <person name="Chandler J.C."/>
            <person name="Franklin A.B."/>
            <person name="Celniker S.E."/>
        </authorList>
    </citation>
    <scope>NUCLEOTIDE SEQUENCE</scope>
    <source>
        <strain evidence="3">QA-1986 374</strain>
    </source>
</reference>
<name>A0ABY5JS28_9BACI</name>
<dbReference type="EMBL" id="CP101914">
    <property type="protein sequence ID" value="UUI03029.1"/>
    <property type="molecule type" value="Genomic_DNA"/>
</dbReference>
<evidence type="ECO:0000313" key="3">
    <source>
        <dbReference type="EMBL" id="UUI03029.1"/>
    </source>
</evidence>
<feature type="transmembrane region" description="Helical" evidence="1">
    <location>
        <begin position="260"/>
        <end position="281"/>
    </location>
</feature>
<feature type="transmembrane region" description="Helical" evidence="1">
    <location>
        <begin position="436"/>
        <end position="452"/>
    </location>
</feature>
<feature type="transmembrane region" description="Helical" evidence="1">
    <location>
        <begin position="168"/>
        <end position="189"/>
    </location>
</feature>
<dbReference type="Proteomes" id="UP001059773">
    <property type="component" value="Chromosome"/>
</dbReference>
<evidence type="ECO:0000256" key="1">
    <source>
        <dbReference type="SAM" id="Phobius"/>
    </source>
</evidence>
<feature type="transmembrane region" description="Helical" evidence="1">
    <location>
        <begin position="143"/>
        <end position="162"/>
    </location>
</feature>